<keyword evidence="8" id="KW-0998">Cell outer membrane</keyword>
<evidence type="ECO:0000259" key="11">
    <source>
        <dbReference type="PROSITE" id="PS51123"/>
    </source>
</evidence>
<organism evidence="12 13">
    <name type="scientific">Lachnobacterium bovis</name>
    <dbReference type="NCBI Taxonomy" id="140626"/>
    <lineage>
        <taxon>Bacteria</taxon>
        <taxon>Bacillati</taxon>
        <taxon>Bacillota</taxon>
        <taxon>Clostridia</taxon>
        <taxon>Lachnospirales</taxon>
        <taxon>Lachnospiraceae</taxon>
        <taxon>Lachnobacterium</taxon>
    </lineage>
</organism>
<evidence type="ECO:0000256" key="9">
    <source>
        <dbReference type="PROSITE-ProRule" id="PRU00473"/>
    </source>
</evidence>
<reference evidence="13" key="1">
    <citation type="submission" date="2016-10" db="EMBL/GenBank/DDBJ databases">
        <authorList>
            <person name="Varghese N."/>
            <person name="Submissions S."/>
        </authorList>
    </citation>
    <scope>NUCLEOTIDE SEQUENCE [LARGE SCALE GENOMIC DNA]</scope>
    <source>
        <strain evidence="13">S1b</strain>
    </source>
</reference>
<dbReference type="Pfam" id="PF13677">
    <property type="entry name" value="MotB_plug"/>
    <property type="match status" value="1"/>
</dbReference>
<protein>
    <submittedName>
        <fullName evidence="12">Chemotaxis protein MotB</fullName>
    </submittedName>
</protein>
<dbReference type="OrthoDB" id="9815217at2"/>
<dbReference type="PROSITE" id="PS51123">
    <property type="entry name" value="OMPA_2"/>
    <property type="match status" value="1"/>
</dbReference>
<evidence type="ECO:0000256" key="3">
    <source>
        <dbReference type="ARBA" id="ARBA00008914"/>
    </source>
</evidence>
<proteinExistence type="inferred from homology"/>
<dbReference type="PANTHER" id="PTHR30329">
    <property type="entry name" value="STATOR ELEMENT OF FLAGELLAR MOTOR COMPLEX"/>
    <property type="match status" value="1"/>
</dbReference>
<keyword evidence="7 9" id="KW-0472">Membrane</keyword>
<dbReference type="RefSeq" id="WP_022747932.1">
    <property type="nucleotide sequence ID" value="NZ_FOGW01000005.1"/>
</dbReference>
<comment type="similarity">
    <text evidence="3">Belongs to the MotB family.</text>
</comment>
<evidence type="ECO:0000256" key="7">
    <source>
        <dbReference type="ARBA" id="ARBA00023136"/>
    </source>
</evidence>
<comment type="subcellular location">
    <subcellularLocation>
        <location evidence="1">Cell membrane</location>
        <topology evidence="1">Single-pass membrane protein</topology>
    </subcellularLocation>
    <subcellularLocation>
        <location evidence="2">Cell outer membrane</location>
    </subcellularLocation>
</comment>
<feature type="region of interest" description="Disordered" evidence="10">
    <location>
        <begin position="91"/>
        <end position="139"/>
    </location>
</feature>
<evidence type="ECO:0000256" key="1">
    <source>
        <dbReference type="ARBA" id="ARBA00004162"/>
    </source>
</evidence>
<accession>A0A1H9Q6R0</accession>
<dbReference type="InterPro" id="IPR036737">
    <property type="entry name" value="OmpA-like_sf"/>
</dbReference>
<evidence type="ECO:0000313" key="13">
    <source>
        <dbReference type="Proteomes" id="UP000182471"/>
    </source>
</evidence>
<dbReference type="GO" id="GO:0005886">
    <property type="term" value="C:plasma membrane"/>
    <property type="evidence" value="ECO:0007669"/>
    <property type="project" value="UniProtKB-SubCell"/>
</dbReference>
<dbReference type="CDD" id="cd07185">
    <property type="entry name" value="OmpA_C-like"/>
    <property type="match status" value="1"/>
</dbReference>
<keyword evidence="4" id="KW-1003">Cell membrane</keyword>
<keyword evidence="13" id="KW-1185">Reference proteome</keyword>
<evidence type="ECO:0000256" key="8">
    <source>
        <dbReference type="ARBA" id="ARBA00023237"/>
    </source>
</evidence>
<dbReference type="InterPro" id="IPR025713">
    <property type="entry name" value="MotB-like_N_dom"/>
</dbReference>
<dbReference type="InterPro" id="IPR050330">
    <property type="entry name" value="Bact_OuterMem_StrucFunc"/>
</dbReference>
<gene>
    <name evidence="12" type="ORF">SAMN02910429_00458</name>
</gene>
<feature type="compositionally biased region" description="Basic and acidic residues" evidence="10">
    <location>
        <begin position="128"/>
        <end position="139"/>
    </location>
</feature>
<evidence type="ECO:0000256" key="2">
    <source>
        <dbReference type="ARBA" id="ARBA00004442"/>
    </source>
</evidence>
<evidence type="ECO:0000313" key="12">
    <source>
        <dbReference type="EMBL" id="SER55795.1"/>
    </source>
</evidence>
<sequence>MAKKKEEEAPKGSPAWMATFSDLMNLLLCFFVLLFSMSSVDAAKFEMVISSLQSSFSILPAGGASIGNGNMVSGGVAQLEFLDTYYNAMANSKSPEKPENENNTQEKSMTENNNVGTEEPEQNSTSKTETEKQKETAVKEYKQQALDQSEEMAEEIQKMIDQAGMTNNIQVDFNQQYVQLNVQGALLFDSGKSDVKPEASAILDKISQILGLYTQNTIDIEGHTDNVPISSAKYPNNNVLSMYRALSVMDYVLSRTGLNPANVKSSGRGETVPVADNGTAEGRAFNRRVEFKIYNSLSSDIK</sequence>
<keyword evidence="5" id="KW-0812">Transmembrane</keyword>
<dbReference type="Proteomes" id="UP000182471">
    <property type="component" value="Unassembled WGS sequence"/>
</dbReference>
<feature type="domain" description="OmpA-like" evidence="11">
    <location>
        <begin position="175"/>
        <end position="297"/>
    </location>
</feature>
<dbReference type="InterPro" id="IPR006664">
    <property type="entry name" value="OMP_bac"/>
</dbReference>
<name>A0A1H9Q6R0_9FIRM</name>
<dbReference type="InterPro" id="IPR006665">
    <property type="entry name" value="OmpA-like"/>
</dbReference>
<evidence type="ECO:0000256" key="5">
    <source>
        <dbReference type="ARBA" id="ARBA00022692"/>
    </source>
</evidence>
<dbReference type="EMBL" id="FOGW01000005">
    <property type="protein sequence ID" value="SER55795.1"/>
    <property type="molecule type" value="Genomic_DNA"/>
</dbReference>
<dbReference type="GO" id="GO:0009279">
    <property type="term" value="C:cell outer membrane"/>
    <property type="evidence" value="ECO:0007669"/>
    <property type="project" value="UniProtKB-SubCell"/>
</dbReference>
<evidence type="ECO:0000256" key="10">
    <source>
        <dbReference type="SAM" id="MobiDB-lite"/>
    </source>
</evidence>
<dbReference type="Gene3D" id="3.30.1330.60">
    <property type="entry name" value="OmpA-like domain"/>
    <property type="match status" value="1"/>
</dbReference>
<dbReference type="AlphaFoldDB" id="A0A1H9Q6R0"/>
<keyword evidence="6" id="KW-1133">Transmembrane helix</keyword>
<dbReference type="Pfam" id="PF00691">
    <property type="entry name" value="OmpA"/>
    <property type="match status" value="1"/>
</dbReference>
<evidence type="ECO:0000256" key="4">
    <source>
        <dbReference type="ARBA" id="ARBA00022475"/>
    </source>
</evidence>
<dbReference type="SUPFAM" id="SSF103088">
    <property type="entry name" value="OmpA-like"/>
    <property type="match status" value="1"/>
</dbReference>
<evidence type="ECO:0000256" key="6">
    <source>
        <dbReference type="ARBA" id="ARBA00022989"/>
    </source>
</evidence>
<dbReference type="PRINTS" id="PR01021">
    <property type="entry name" value="OMPADOMAIN"/>
</dbReference>
<dbReference type="PANTHER" id="PTHR30329:SF21">
    <property type="entry name" value="LIPOPROTEIN YIAD-RELATED"/>
    <property type="match status" value="1"/>
</dbReference>
<feature type="compositionally biased region" description="Polar residues" evidence="10">
    <location>
        <begin position="101"/>
        <end position="116"/>
    </location>
</feature>